<keyword evidence="2" id="KW-0560">Oxidoreductase</keyword>
<dbReference type="PROSITE" id="PS51471">
    <property type="entry name" value="FE2OG_OXY"/>
    <property type="match status" value="1"/>
</dbReference>
<dbReference type="GO" id="GO:0051213">
    <property type="term" value="F:dioxygenase activity"/>
    <property type="evidence" value="ECO:0007669"/>
    <property type="project" value="UniProtKB-KW"/>
</dbReference>
<dbReference type="InterPro" id="IPR037151">
    <property type="entry name" value="AlkB-like_sf"/>
</dbReference>
<comment type="caution">
    <text evidence="2">The sequence shown here is derived from an EMBL/GenBank/DDBJ whole genome shotgun (WGS) entry which is preliminary data.</text>
</comment>
<accession>A0A3E1NUX1</accession>
<dbReference type="Gene3D" id="2.60.120.590">
    <property type="entry name" value="Alpha-ketoglutarate-dependent dioxygenase AlkB-like"/>
    <property type="match status" value="1"/>
</dbReference>
<dbReference type="SUPFAM" id="SSF51197">
    <property type="entry name" value="Clavaminate synthase-like"/>
    <property type="match status" value="1"/>
</dbReference>
<evidence type="ECO:0000313" key="2">
    <source>
        <dbReference type="EMBL" id="RFM31752.1"/>
    </source>
</evidence>
<proteinExistence type="predicted"/>
<dbReference type="PANTHER" id="PTHR31212:SF4">
    <property type="entry name" value="ALPHA-KETOGLUTARATE-DEPENDENT DIOXYGENASE ALKB HOMOLOG 3"/>
    <property type="match status" value="1"/>
</dbReference>
<protein>
    <submittedName>
        <fullName evidence="2">Alpha-ketoglutarate-dependent dioxygenase AlkB</fullName>
    </submittedName>
</protein>
<dbReference type="RefSeq" id="WP_116856460.1">
    <property type="nucleotide sequence ID" value="NZ_QTJV01000012.1"/>
</dbReference>
<organism evidence="2 3">
    <name type="scientific">Chitinophaga silvisoli</name>
    <dbReference type="NCBI Taxonomy" id="2291814"/>
    <lineage>
        <taxon>Bacteria</taxon>
        <taxon>Pseudomonadati</taxon>
        <taxon>Bacteroidota</taxon>
        <taxon>Chitinophagia</taxon>
        <taxon>Chitinophagales</taxon>
        <taxon>Chitinophagaceae</taxon>
        <taxon>Chitinophaga</taxon>
    </lineage>
</organism>
<dbReference type="Proteomes" id="UP000261174">
    <property type="component" value="Unassembled WGS sequence"/>
</dbReference>
<dbReference type="EMBL" id="QTJV01000012">
    <property type="protein sequence ID" value="RFM31752.1"/>
    <property type="molecule type" value="Genomic_DNA"/>
</dbReference>
<dbReference type="InterPro" id="IPR027450">
    <property type="entry name" value="AlkB-like"/>
</dbReference>
<evidence type="ECO:0000313" key="3">
    <source>
        <dbReference type="Proteomes" id="UP000261174"/>
    </source>
</evidence>
<dbReference type="AlphaFoldDB" id="A0A3E1NUX1"/>
<keyword evidence="3" id="KW-1185">Reference proteome</keyword>
<feature type="domain" description="Fe2OG dioxygenase" evidence="1">
    <location>
        <begin position="73"/>
        <end position="170"/>
    </location>
</feature>
<dbReference type="InterPro" id="IPR005123">
    <property type="entry name" value="Oxoglu/Fe-dep_dioxygenase_dom"/>
</dbReference>
<dbReference type="InterPro" id="IPR032854">
    <property type="entry name" value="ALKBH3"/>
</dbReference>
<sequence length="170" mass="19354">MHGITFIPDFIDHAAELYQFLHDHADWDTSMAARSTVSYGKAYNYSQMSYPERPFIPEIAVLIESITQALGFTPNNCLINYYLDGKSKMGYHSDQTDILCDDTGIAILSVGETRTLRFRNISDKTVIEDYDLPPGSLIYMTQQVQAEWQHAIPATNTMNGRMSLTFRQIK</sequence>
<dbReference type="GO" id="GO:0006307">
    <property type="term" value="P:DNA alkylation repair"/>
    <property type="evidence" value="ECO:0007669"/>
    <property type="project" value="InterPro"/>
</dbReference>
<keyword evidence="2" id="KW-0223">Dioxygenase</keyword>
<gene>
    <name evidence="2" type="ORF">DXN04_26665</name>
</gene>
<reference evidence="2 3" key="1">
    <citation type="submission" date="2018-08" db="EMBL/GenBank/DDBJ databases">
        <title>Chitinophaga sp. K20C18050901, a novel bacterium isolated from forest soil.</title>
        <authorList>
            <person name="Wang C."/>
        </authorList>
    </citation>
    <scope>NUCLEOTIDE SEQUENCE [LARGE SCALE GENOMIC DNA]</scope>
    <source>
        <strain evidence="2 3">K20C18050901</strain>
    </source>
</reference>
<name>A0A3E1NUX1_9BACT</name>
<dbReference type="OrthoDB" id="190276at2"/>
<evidence type="ECO:0000259" key="1">
    <source>
        <dbReference type="PROSITE" id="PS51471"/>
    </source>
</evidence>
<dbReference type="Pfam" id="PF13532">
    <property type="entry name" value="2OG-FeII_Oxy_2"/>
    <property type="match status" value="1"/>
</dbReference>
<dbReference type="PANTHER" id="PTHR31212">
    <property type="entry name" value="ALPHA-KETOGLUTARATE-DEPENDENT DIOXYGENASE ALKB HOMOLOG 3"/>
    <property type="match status" value="1"/>
</dbReference>